<name>A0AAU9D1N0_9BACT</name>
<evidence type="ECO:0008006" key="4">
    <source>
        <dbReference type="Google" id="ProtNLM"/>
    </source>
</evidence>
<keyword evidence="1" id="KW-0812">Transmembrane</keyword>
<evidence type="ECO:0000313" key="3">
    <source>
        <dbReference type="Proteomes" id="UP001348817"/>
    </source>
</evidence>
<geneLocation type="plasmid" evidence="2 3">
    <name>pFA10</name>
</geneLocation>
<dbReference type="KEGG" id="fax:FUAX_54690"/>
<accession>A0AAU9D1N0</accession>
<keyword evidence="1" id="KW-0472">Membrane</keyword>
<feature type="transmembrane region" description="Helical" evidence="1">
    <location>
        <begin position="664"/>
        <end position="682"/>
    </location>
</feature>
<keyword evidence="3" id="KW-1185">Reference proteome</keyword>
<proteinExistence type="predicted"/>
<protein>
    <recommendedName>
        <fullName evidence="4">Pentapeptide repeat-containing protein</fullName>
    </recommendedName>
</protein>
<reference evidence="2 3" key="1">
    <citation type="submission" date="2021-12" db="EMBL/GenBank/DDBJ databases">
        <title>Genome sequencing of bacteria with rrn-lacking chromosome and rrn-plasmid.</title>
        <authorList>
            <person name="Anda M."/>
            <person name="Iwasaki W."/>
        </authorList>
    </citation>
    <scope>NUCLEOTIDE SEQUENCE [LARGE SCALE GENOMIC DNA]</scope>
    <source>
        <strain evidence="2 3">DSM 100852</strain>
        <plasmid evidence="2 3">pFA10</plasmid>
    </source>
</reference>
<evidence type="ECO:0000256" key="1">
    <source>
        <dbReference type="SAM" id="Phobius"/>
    </source>
</evidence>
<feature type="transmembrane region" description="Helical" evidence="1">
    <location>
        <begin position="828"/>
        <end position="851"/>
    </location>
</feature>
<gene>
    <name evidence="2" type="ORF">FUAX_54690</name>
</gene>
<dbReference type="Gene3D" id="2.160.20.80">
    <property type="entry name" value="E3 ubiquitin-protein ligase SopA"/>
    <property type="match status" value="1"/>
</dbReference>
<feature type="transmembrane region" description="Helical" evidence="1">
    <location>
        <begin position="637"/>
        <end position="658"/>
    </location>
</feature>
<dbReference type="EMBL" id="AP025324">
    <property type="protein sequence ID" value="BDD13037.1"/>
    <property type="molecule type" value="Genomic_DNA"/>
</dbReference>
<evidence type="ECO:0000313" key="2">
    <source>
        <dbReference type="EMBL" id="BDD13037.1"/>
    </source>
</evidence>
<dbReference type="RefSeq" id="WP_338396215.1">
    <property type="nucleotide sequence ID" value="NZ_AP025324.1"/>
</dbReference>
<dbReference type="Proteomes" id="UP001348817">
    <property type="component" value="Plasmid pFA10"/>
</dbReference>
<feature type="transmembrane region" description="Helical" evidence="1">
    <location>
        <begin position="728"/>
        <end position="751"/>
    </location>
</feature>
<keyword evidence="1" id="KW-1133">Transmembrane helix</keyword>
<keyword evidence="2" id="KW-0614">Plasmid</keyword>
<dbReference type="AlphaFoldDB" id="A0AAU9D1N0"/>
<organism evidence="2 3">
    <name type="scientific">Fulvitalea axinellae</name>
    <dbReference type="NCBI Taxonomy" id="1182444"/>
    <lineage>
        <taxon>Bacteria</taxon>
        <taxon>Pseudomonadati</taxon>
        <taxon>Bacteroidota</taxon>
        <taxon>Cytophagia</taxon>
        <taxon>Cytophagales</taxon>
        <taxon>Persicobacteraceae</taxon>
        <taxon>Fulvitalea</taxon>
    </lineage>
</organism>
<sequence>MSQSRTQISQEEFIQELKGAKSEQREAKFSSRIFDFVFPLGSVFSEEHVQNKRLEKRIEIPISFENCEFKKEWDVSRVKFEEEVNITHSVFCKTANFSKTTFEKKADFNNSEFQGDTSFHEIKVKKEASFESVKFGIEEEKEQTKLIFGDSIIQTTVLQNTSFKKAEFYSMSNFEGVCFIGNTSFENSEFYNQVIFDQSMFSKDKENSQNYLKFDNATFFKNVSLKGLSCHLVAFFTNTDIHEKFDLSPLIRESDNPEREDDYEKVTEFHQNIIFKPKEVKKPKSLLIKEVSFHEKLDLDLPVPTIKLISCNFGSLSGIAKSIIRTPQSFEECFFDKDIEVKNVDITEGILFEDWIFKKTVKFPDLKYEKGISFSNCEFNENVTVDPKTEKTEFLGKFEILNSEIGGNLALQGSTFHQPADFSNSKFKQNVTFYQEKDKEHGISECIVTFNKKVDFENTTFEGKAIFWKTEFNETNFENTKFQKLADFWKAIFHSKMEFNKTDFKEKIVFSFTEFKQDVSFLYSKIEDRLIMEETKFGAGLDFSRALIQGDISFFNFEPKFTSKSKIGPRYQRETYRIIKNELITQNNKIDATKFHKLEMEAYSKELKLKPPMDFQKYGRDAIERVQHLLIRFKRKYTIVAIALFNVSILLFASFIYAPSYVVFLVPLGAIYLTLLIWSLFYRKYSITNMAEITFGYFVFKLKNFRYKFGDQSINSLNRLSNLHGLSWVRALVFTVSIIIGLFSGLLYFGLEINAKSEHPWSYKPATSWSNFSYEATKNSISDAMRPLAQFAIPTHRAKFLKDDIDAIIYEGQTLPTDADRDKNYNHWFYIIDFLSRIFIGYGIYQFIAAFRKFNKG</sequence>